<dbReference type="Araport" id="AT3G18915"/>
<evidence type="ECO:0000313" key="2">
    <source>
        <dbReference type="EMBL" id="ANM65133.1"/>
    </source>
</evidence>
<dbReference type="AlphaFoldDB" id="A0A1I9LRC5"/>
<accession>A0A1I9LRC5</accession>
<sequence>MLSPSTSIFLFIITTVQISSYISALHVSLLLHLSGDNSASGSPHLNRLDECGAVLKNIGLVIDFVRRDELPVAGIRSDIGSPVSPWRHRRWLHRYSL</sequence>
<protein>
    <submittedName>
        <fullName evidence="2">Transmembrane protein</fullName>
    </submittedName>
</protein>
<dbReference type="InParanoid" id="A0A1I9LRC5"/>
<evidence type="ECO:0000313" key="3">
    <source>
        <dbReference type="Proteomes" id="UP000006548"/>
    </source>
</evidence>
<keyword evidence="2" id="KW-0812">Transmembrane</keyword>
<reference evidence="2 3" key="1">
    <citation type="journal article" date="2000" name="Nature">
        <title>Sequence and analysis of chromosome 3 of the plant Arabidopsis thaliana.</title>
        <authorList>
            <consortium name="European Union Chromosome 3 Arabidopsis Sequencing Consortium"/>
            <consortium name="Institute for Genomic Research"/>
            <consortium name="Kazusa DNA Research Institute"/>
            <person name="Salanoubat M."/>
            <person name="Lemcke K."/>
            <person name="Rieger M."/>
            <person name="Ansorge W."/>
            <person name="Unseld M."/>
            <person name="Fartmann B."/>
            <person name="Valle G."/>
            <person name="Blocker H."/>
            <person name="Perez-Alonso M."/>
            <person name="Obermaier B."/>
            <person name="Delseny M."/>
            <person name="Boutry M."/>
            <person name="Grivell L.A."/>
            <person name="Mache R."/>
            <person name="Puigdomenech P."/>
            <person name="De Simone V."/>
            <person name="Choisne N."/>
            <person name="Artiguenave F."/>
            <person name="Robert C."/>
            <person name="Brottier P."/>
            <person name="Wincker P."/>
            <person name="Cattolico L."/>
            <person name="Weissenbach J."/>
            <person name="Saurin W."/>
            <person name="Quetier F."/>
            <person name="Schafer M."/>
            <person name="Muller-Auer S."/>
            <person name="Gabel C."/>
            <person name="Fuchs M."/>
            <person name="Benes V."/>
            <person name="Wurmbach E."/>
            <person name="Drzonek H."/>
            <person name="Erfle H."/>
            <person name="Jordan N."/>
            <person name="Bangert S."/>
            <person name="Wiedelmann R."/>
            <person name="Kranz H."/>
            <person name="Voss H."/>
            <person name="Holland R."/>
            <person name="Brandt P."/>
            <person name="Nyakatura G."/>
            <person name="Vezzi A."/>
            <person name="D'Angelo M."/>
            <person name="Pallavicini A."/>
            <person name="Toppo S."/>
            <person name="Simionati B."/>
            <person name="Conrad A."/>
            <person name="Hornischer K."/>
            <person name="Kauer G."/>
            <person name="Lohnert T.H."/>
            <person name="Nordsiek G."/>
            <person name="Reichelt J."/>
            <person name="Scharfe M."/>
            <person name="Schon O."/>
            <person name="Bargues M."/>
            <person name="Terol J."/>
            <person name="Climent J."/>
            <person name="Navarro P."/>
            <person name="Collado C."/>
            <person name="Perez-Perez A."/>
            <person name="Ottenwalder B."/>
            <person name="Duchemin D."/>
            <person name="Cooke R."/>
            <person name="Laudie M."/>
            <person name="Berger-Llauro C."/>
            <person name="Purnelle B."/>
            <person name="Masuy D."/>
            <person name="de Haan M."/>
            <person name="Maarse A.C."/>
            <person name="Alcaraz J.P."/>
            <person name="Cottet A."/>
            <person name="Casacuberta E."/>
            <person name="Monfort A."/>
            <person name="Argiriou A."/>
            <person name="flores M."/>
            <person name="Liguori R."/>
            <person name="Vitale D."/>
            <person name="Mannhaupt G."/>
            <person name="Haase D."/>
            <person name="Schoof H."/>
            <person name="Rudd S."/>
            <person name="Zaccaria P."/>
            <person name="Mewes H.W."/>
            <person name="Mayer K.F."/>
            <person name="Kaul S."/>
            <person name="Town C.D."/>
            <person name="Koo H.L."/>
            <person name="Tallon L.J."/>
            <person name="Jenkins J."/>
            <person name="Rooney T."/>
            <person name="Rizzo M."/>
            <person name="Walts A."/>
            <person name="Utterback T."/>
            <person name="Fujii C.Y."/>
            <person name="Shea T.P."/>
            <person name="Creasy T.H."/>
            <person name="Haas B."/>
            <person name="Maiti R."/>
            <person name="Wu D."/>
            <person name="Peterson J."/>
            <person name="Van Aken S."/>
            <person name="Pai G."/>
            <person name="Militscher J."/>
            <person name="Sellers P."/>
            <person name="Gill J.E."/>
            <person name="Feldblyum T.V."/>
            <person name="Preuss D."/>
            <person name="Lin X."/>
            <person name="Nierman W.C."/>
            <person name="Salzberg S.L."/>
            <person name="White O."/>
            <person name="Venter J.C."/>
            <person name="Fraser C.M."/>
            <person name="Kaneko T."/>
            <person name="Nakamura Y."/>
            <person name="Sato S."/>
            <person name="Kato T."/>
            <person name="Asamizu E."/>
            <person name="Sasamoto S."/>
            <person name="Kimura T."/>
            <person name="Idesawa K."/>
            <person name="Kawashima K."/>
            <person name="Kishida Y."/>
            <person name="Kiyokawa C."/>
            <person name="Kohara M."/>
            <person name="Matsumoto M."/>
            <person name="Matsuno A."/>
            <person name="Muraki A."/>
            <person name="Nakayama S."/>
            <person name="Nakazaki N."/>
            <person name="Shinpo S."/>
            <person name="Takeuchi C."/>
            <person name="Wada T."/>
            <person name="Watanabe A."/>
            <person name="Yamada M."/>
            <person name="Yasuda M."/>
            <person name="Tabata S."/>
        </authorList>
    </citation>
    <scope>NUCLEOTIDE SEQUENCE [LARGE SCALE GENOMIC DNA]</scope>
    <source>
        <strain evidence="3">cv. Columbia</strain>
    </source>
</reference>
<dbReference type="RefSeq" id="NP_001327127.1">
    <property type="nucleotide sequence ID" value="NM_001338370.1"/>
</dbReference>
<keyword evidence="2" id="KW-0472">Membrane</keyword>
<dbReference type="OrthoDB" id="10663100at2759"/>
<gene>
    <name evidence="1 2" type="ordered locus">At3g18915</name>
</gene>
<name>A0A1I9LRC5_ARATH</name>
<organism evidence="2 3">
    <name type="scientific">Arabidopsis thaliana</name>
    <name type="common">Mouse-ear cress</name>
    <dbReference type="NCBI Taxonomy" id="3702"/>
    <lineage>
        <taxon>Eukaryota</taxon>
        <taxon>Viridiplantae</taxon>
        <taxon>Streptophyta</taxon>
        <taxon>Embryophyta</taxon>
        <taxon>Tracheophyta</taxon>
        <taxon>Spermatophyta</taxon>
        <taxon>Magnoliopsida</taxon>
        <taxon>eudicotyledons</taxon>
        <taxon>Gunneridae</taxon>
        <taxon>Pentapetalae</taxon>
        <taxon>rosids</taxon>
        <taxon>malvids</taxon>
        <taxon>Brassicales</taxon>
        <taxon>Brassicaceae</taxon>
        <taxon>Camelineae</taxon>
        <taxon>Arabidopsis</taxon>
    </lineage>
</organism>
<proteinExistence type="predicted"/>
<dbReference type="EMBL" id="CP002686">
    <property type="protein sequence ID" value="ANM65133.1"/>
    <property type="molecule type" value="Genomic_DNA"/>
</dbReference>
<dbReference type="KEGG" id="ath:AT3G18915"/>
<dbReference type="ExpressionAtlas" id="A0A1I9LRC5">
    <property type="expression patterns" value="differential"/>
</dbReference>
<reference evidence="3" key="2">
    <citation type="journal article" date="2017" name="Plant J.">
        <title>Araport11: a complete reannotation of the Arabidopsis thaliana reference genome.</title>
        <authorList>
            <person name="Cheng C.Y."/>
            <person name="Krishnakumar V."/>
            <person name="Chan A.P."/>
            <person name="Thibaud-Nissen F."/>
            <person name="Schobel S."/>
            <person name="Town C.D."/>
        </authorList>
    </citation>
    <scope>GENOME REANNOTATION</scope>
    <source>
        <strain evidence="3">cv. Columbia</strain>
    </source>
</reference>
<dbReference type="TAIR" id="AT3G18915"/>
<dbReference type="Proteomes" id="UP000006548">
    <property type="component" value="Chromosome 3"/>
</dbReference>
<evidence type="ECO:0000313" key="1">
    <source>
        <dbReference type="Araport" id="AT3G18915"/>
    </source>
</evidence>
<keyword evidence="3" id="KW-1185">Reference proteome</keyword>
<dbReference type="GeneID" id="28719286"/>